<dbReference type="PANTHER" id="PTHR43003">
    <property type="entry name" value="DNA-3-METHYLADENINE GLYCOSYLASE"/>
    <property type="match status" value="1"/>
</dbReference>
<dbReference type="SUPFAM" id="SSF48150">
    <property type="entry name" value="DNA-glycosylase"/>
    <property type="match status" value="1"/>
</dbReference>
<dbReference type="GO" id="GO:0005634">
    <property type="term" value="C:nucleus"/>
    <property type="evidence" value="ECO:0007669"/>
    <property type="project" value="TreeGrafter"/>
</dbReference>
<dbReference type="GO" id="GO:0032131">
    <property type="term" value="F:alkylated DNA binding"/>
    <property type="evidence" value="ECO:0007669"/>
    <property type="project" value="TreeGrafter"/>
</dbReference>
<protein>
    <recommendedName>
        <fullName evidence="4">HhH-GPD domain-containing protein</fullName>
    </recommendedName>
</protein>
<dbReference type="Gene3D" id="1.10.1670.40">
    <property type="match status" value="1"/>
</dbReference>
<dbReference type="SMART" id="SM00478">
    <property type="entry name" value="ENDO3c"/>
    <property type="match status" value="1"/>
</dbReference>
<evidence type="ECO:0000313" key="6">
    <source>
        <dbReference type="Proteomes" id="UP000054107"/>
    </source>
</evidence>
<dbReference type="GO" id="GO:0008725">
    <property type="term" value="F:DNA-3-methyladenine glycosylase activity"/>
    <property type="evidence" value="ECO:0007669"/>
    <property type="project" value="TreeGrafter"/>
</dbReference>
<sequence>MSNVTTTAIRKSGRLATKTAIPYKEKKIPKLSKLRVSKKVVIQKNKKALSDTKTQGINGKTEKSKMERIKVEKTTVEFSNAPSASYILSEENHIDNAIEHFKKHDPKLASYMNDEILTSFKERMSRNRKTDPFKSLASGIIYQQIHGKAAASIEARFIKLFGTQKDKDWYPSPSDVLEKSLEELRSAGLSARKAEYIQCLAQKFNDKTITPENFAHMSGAEIGEQLIQVKGIGQWTVDMFLMLNLKHSDILPLGDLGVRRGVAQHFNLTVPSDTKKVFPLPHHMVKMTDIWRPYRSVGSWLMWKILDIKVTGDQSNET</sequence>
<dbReference type="Gene3D" id="1.10.340.30">
    <property type="entry name" value="Hypothetical protein, domain 2"/>
    <property type="match status" value="1"/>
</dbReference>
<comment type="similarity">
    <text evidence="1">Belongs to the alkylbase DNA glycosidase AlkA family.</text>
</comment>
<keyword evidence="6" id="KW-1185">Reference proteome</keyword>
<gene>
    <name evidence="5" type="primary">PARPA_05832.1 scaffold 20154</name>
</gene>
<dbReference type="AlphaFoldDB" id="A0A0B7N965"/>
<keyword evidence="2" id="KW-0227">DNA damage</keyword>
<evidence type="ECO:0000256" key="3">
    <source>
        <dbReference type="ARBA" id="ARBA00023204"/>
    </source>
</evidence>
<evidence type="ECO:0000256" key="2">
    <source>
        <dbReference type="ARBA" id="ARBA00022763"/>
    </source>
</evidence>
<dbReference type="InterPro" id="IPR051912">
    <property type="entry name" value="Alkylbase_DNA_Glycosylase/TA"/>
</dbReference>
<dbReference type="STRING" id="35722.A0A0B7N965"/>
<accession>A0A0B7N965</accession>
<evidence type="ECO:0000313" key="5">
    <source>
        <dbReference type="EMBL" id="CEP11925.1"/>
    </source>
</evidence>
<keyword evidence="3" id="KW-0234">DNA repair</keyword>
<evidence type="ECO:0000259" key="4">
    <source>
        <dbReference type="SMART" id="SM00478"/>
    </source>
</evidence>
<proteinExistence type="inferred from homology"/>
<organism evidence="5 6">
    <name type="scientific">Parasitella parasitica</name>
    <dbReference type="NCBI Taxonomy" id="35722"/>
    <lineage>
        <taxon>Eukaryota</taxon>
        <taxon>Fungi</taxon>
        <taxon>Fungi incertae sedis</taxon>
        <taxon>Mucoromycota</taxon>
        <taxon>Mucoromycotina</taxon>
        <taxon>Mucoromycetes</taxon>
        <taxon>Mucorales</taxon>
        <taxon>Mucorineae</taxon>
        <taxon>Mucoraceae</taxon>
        <taxon>Parasitella</taxon>
    </lineage>
</organism>
<dbReference type="InterPro" id="IPR011257">
    <property type="entry name" value="DNA_glycosylase"/>
</dbReference>
<dbReference type="GO" id="GO:0043916">
    <property type="term" value="F:DNA-7-methylguanine glycosylase activity"/>
    <property type="evidence" value="ECO:0007669"/>
    <property type="project" value="TreeGrafter"/>
</dbReference>
<dbReference type="OrthoDB" id="415889at2759"/>
<dbReference type="FunFam" id="1.10.340.30:FF:000004">
    <property type="entry name" value="DNA-3-methyladenine glycosylase II"/>
    <property type="match status" value="1"/>
</dbReference>
<dbReference type="GO" id="GO:0006285">
    <property type="term" value="P:base-excision repair, AP site formation"/>
    <property type="evidence" value="ECO:0007669"/>
    <property type="project" value="TreeGrafter"/>
</dbReference>
<dbReference type="GO" id="GO:0032993">
    <property type="term" value="C:protein-DNA complex"/>
    <property type="evidence" value="ECO:0007669"/>
    <property type="project" value="TreeGrafter"/>
</dbReference>
<dbReference type="Proteomes" id="UP000054107">
    <property type="component" value="Unassembled WGS sequence"/>
</dbReference>
<dbReference type="PANTHER" id="PTHR43003:SF5">
    <property type="entry name" value="DNA-3-METHYLADENINE GLYCOSYLASE"/>
    <property type="match status" value="1"/>
</dbReference>
<name>A0A0B7N965_9FUNG</name>
<dbReference type="EMBL" id="LN727218">
    <property type="protein sequence ID" value="CEP11925.1"/>
    <property type="molecule type" value="Genomic_DNA"/>
</dbReference>
<reference evidence="5 6" key="1">
    <citation type="submission" date="2014-09" db="EMBL/GenBank/DDBJ databases">
        <authorList>
            <person name="Ellenberger Sabrina"/>
        </authorList>
    </citation>
    <scope>NUCLEOTIDE SEQUENCE [LARGE SCALE GENOMIC DNA]</scope>
    <source>
        <strain evidence="5 6">CBS 412.66</strain>
    </source>
</reference>
<dbReference type="GO" id="GO:0006307">
    <property type="term" value="P:DNA alkylation repair"/>
    <property type="evidence" value="ECO:0007669"/>
    <property type="project" value="TreeGrafter"/>
</dbReference>
<dbReference type="CDD" id="cd00056">
    <property type="entry name" value="ENDO3c"/>
    <property type="match status" value="1"/>
</dbReference>
<dbReference type="InterPro" id="IPR003265">
    <property type="entry name" value="HhH-GPD_domain"/>
</dbReference>
<feature type="domain" description="HhH-GPD" evidence="4">
    <location>
        <begin position="141"/>
        <end position="290"/>
    </location>
</feature>
<dbReference type="SMR" id="A0A0B7N965"/>
<dbReference type="Pfam" id="PF00730">
    <property type="entry name" value="HhH-GPD"/>
    <property type="match status" value="1"/>
</dbReference>
<evidence type="ECO:0000256" key="1">
    <source>
        <dbReference type="ARBA" id="ARBA00010817"/>
    </source>
</evidence>